<dbReference type="GO" id="GO:0016491">
    <property type="term" value="F:oxidoreductase activity"/>
    <property type="evidence" value="ECO:0007669"/>
    <property type="project" value="UniProtKB-KW"/>
</dbReference>
<comment type="caution">
    <text evidence="4">The sequence shown here is derived from an EMBL/GenBank/DDBJ whole genome shotgun (WGS) entry which is preliminary data.</text>
</comment>
<dbReference type="AlphaFoldDB" id="A0A3A2ZEV2"/>
<evidence type="ECO:0000256" key="2">
    <source>
        <dbReference type="ARBA" id="ARBA00023002"/>
    </source>
</evidence>
<dbReference type="Proteomes" id="UP000266188">
    <property type="component" value="Unassembled WGS sequence"/>
</dbReference>
<dbReference type="InterPro" id="IPR050432">
    <property type="entry name" value="FAD-linked_Oxidoreductases_BP"/>
</dbReference>
<dbReference type="Pfam" id="PF01565">
    <property type="entry name" value="FAD_binding_4"/>
    <property type="match status" value="1"/>
</dbReference>
<reference evidence="5" key="1">
    <citation type="submission" date="2017-02" db="EMBL/GenBank/DDBJ databases">
        <authorList>
            <person name="Tafer H."/>
            <person name="Lopandic K."/>
        </authorList>
    </citation>
    <scope>NUCLEOTIDE SEQUENCE [LARGE SCALE GENOMIC DNA]</scope>
    <source>
        <strain evidence="5">CBS 366.77</strain>
    </source>
</reference>
<sequence>MAPWFANFSCSPFSPPDTPCTVGPLPWYAVNASNAEDVRKTVKFTTTHNIRLVIRSTGHDYLGKSTGAGAVSIWTHHLKDIDFLHYHSPRYTGPAMRIGAGVQGMEAMADAHCHGIVLVTGNCPTVGITGGYTQGGGHGQLVSRFGLAADQVLEWEVLTASGKVLVASPSRNSDLYWALCGGGGSTYAIVLSMTVKVYPELRTTAATLSFTSAGVSGDTFWSVIREFITGILPLIDAGGVAVWLATETLFTVTPVTIPGGDMNQLEGGLRSTIDMLKHYNMTYNYDIREFPSFWASYQEMNPPSNITEFQLGGRLMPRSTIENNTTALINSLQKIIQYGAIVSGISLNVSRILPPDNAVNPAWRDTGIHITLGTPFDYTNRDIDIANQKLMTNTLVPLLEALSPNGGAYLNEADWNQADWQWNFYGRNYQKLEKIKDKYDPHQIFYGLTAVGSERWVEQMDGRLCRSK</sequence>
<dbReference type="InterPro" id="IPR036318">
    <property type="entry name" value="FAD-bd_PCMH-like_sf"/>
</dbReference>
<proteinExistence type="inferred from homology"/>
<dbReference type="InterPro" id="IPR012951">
    <property type="entry name" value="BBE"/>
</dbReference>
<dbReference type="Pfam" id="PF08031">
    <property type="entry name" value="BBE"/>
    <property type="match status" value="1"/>
</dbReference>
<feature type="domain" description="FAD-binding PCMH-type" evidence="3">
    <location>
        <begin position="20"/>
        <end position="200"/>
    </location>
</feature>
<dbReference type="STRING" id="2070753.A0A3A2ZEV2"/>
<dbReference type="SUPFAM" id="SSF56176">
    <property type="entry name" value="FAD-binding/transporter-associated domain-like"/>
    <property type="match status" value="1"/>
</dbReference>
<dbReference type="Gene3D" id="3.30.465.10">
    <property type="match status" value="2"/>
</dbReference>
<evidence type="ECO:0000313" key="5">
    <source>
        <dbReference type="Proteomes" id="UP000266188"/>
    </source>
</evidence>
<dbReference type="PROSITE" id="PS00862">
    <property type="entry name" value="OX2_COVAL_FAD"/>
    <property type="match status" value="1"/>
</dbReference>
<keyword evidence="2" id="KW-0560">Oxidoreductase</keyword>
<protein>
    <submittedName>
        <fullName evidence="4">Isoamyl alcohol oxidase</fullName>
    </submittedName>
</protein>
<dbReference type="GO" id="GO:0071949">
    <property type="term" value="F:FAD binding"/>
    <property type="evidence" value="ECO:0007669"/>
    <property type="project" value="InterPro"/>
</dbReference>
<keyword evidence="5" id="KW-1185">Reference proteome</keyword>
<dbReference type="OrthoDB" id="9983560at2759"/>
<dbReference type="InterPro" id="IPR006094">
    <property type="entry name" value="Oxid_FAD_bind_N"/>
</dbReference>
<accession>A0A3A2ZEV2</accession>
<dbReference type="PANTHER" id="PTHR13878:SF91">
    <property type="entry name" value="FAD BINDING DOMAIN PROTEIN (AFU_ORTHOLOGUE AFUA_6G12070)-RELATED"/>
    <property type="match status" value="1"/>
</dbReference>
<dbReference type="PROSITE" id="PS51387">
    <property type="entry name" value="FAD_PCMH"/>
    <property type="match status" value="1"/>
</dbReference>
<dbReference type="InterPro" id="IPR006093">
    <property type="entry name" value="Oxy_OxRdtase_FAD_BS"/>
</dbReference>
<dbReference type="InterPro" id="IPR016169">
    <property type="entry name" value="FAD-bd_PCMH_sub2"/>
</dbReference>
<organism evidence="4 5">
    <name type="scientific">Aspergillus sclerotialis</name>
    <dbReference type="NCBI Taxonomy" id="2070753"/>
    <lineage>
        <taxon>Eukaryota</taxon>
        <taxon>Fungi</taxon>
        <taxon>Dikarya</taxon>
        <taxon>Ascomycota</taxon>
        <taxon>Pezizomycotina</taxon>
        <taxon>Eurotiomycetes</taxon>
        <taxon>Eurotiomycetidae</taxon>
        <taxon>Eurotiales</taxon>
        <taxon>Aspergillaceae</taxon>
        <taxon>Aspergillus</taxon>
        <taxon>Aspergillus subgen. Polypaecilum</taxon>
    </lineage>
</organism>
<evidence type="ECO:0000256" key="1">
    <source>
        <dbReference type="ARBA" id="ARBA00005466"/>
    </source>
</evidence>
<gene>
    <name evidence="4" type="ORF">PHISCL_09811</name>
</gene>
<evidence type="ECO:0000313" key="4">
    <source>
        <dbReference type="EMBL" id="RJE17854.1"/>
    </source>
</evidence>
<comment type="similarity">
    <text evidence="1">Belongs to the oxygen-dependent FAD-linked oxidoreductase family.</text>
</comment>
<dbReference type="EMBL" id="MVGC01000690">
    <property type="protein sequence ID" value="RJE17854.1"/>
    <property type="molecule type" value="Genomic_DNA"/>
</dbReference>
<dbReference type="InterPro" id="IPR016166">
    <property type="entry name" value="FAD-bd_PCMH"/>
</dbReference>
<dbReference type="PANTHER" id="PTHR13878">
    <property type="entry name" value="GULONOLACTONE OXIDASE"/>
    <property type="match status" value="1"/>
</dbReference>
<name>A0A3A2ZEV2_9EURO</name>
<evidence type="ECO:0000259" key="3">
    <source>
        <dbReference type="PROSITE" id="PS51387"/>
    </source>
</evidence>